<dbReference type="Proteomes" id="UP000006230">
    <property type="component" value="Unassembled WGS sequence"/>
</dbReference>
<dbReference type="OrthoDB" id="7257127at2"/>
<proteinExistence type="predicted"/>
<dbReference type="eggNOG" id="COG3481">
    <property type="taxonomic scope" value="Bacteria"/>
</dbReference>
<dbReference type="Pfam" id="PF01966">
    <property type="entry name" value="HD"/>
    <property type="match status" value="1"/>
</dbReference>
<keyword evidence="3" id="KW-1185">Reference proteome</keyword>
<dbReference type="Gene3D" id="1.10.3210.10">
    <property type="entry name" value="Hypothetical protein af1432"/>
    <property type="match status" value="1"/>
</dbReference>
<feature type="domain" description="HD" evidence="1">
    <location>
        <begin position="66"/>
        <end position="175"/>
    </location>
</feature>
<dbReference type="STRING" id="314265.R2601_06023"/>
<evidence type="ECO:0000259" key="1">
    <source>
        <dbReference type="Pfam" id="PF01966"/>
    </source>
</evidence>
<protein>
    <recommendedName>
        <fullName evidence="1">HD domain-containing protein</fullName>
    </recommendedName>
</protein>
<name>Q0FSJ6_SALBH</name>
<accession>Q0FSJ6</accession>
<gene>
    <name evidence="2" type="ORF">R2601_06023</name>
</gene>
<dbReference type="EMBL" id="AATQ01000008">
    <property type="protein sequence ID" value="EAU47257.1"/>
    <property type="molecule type" value="Genomic_DNA"/>
</dbReference>
<sequence length="202" mass="21602">MKSYRIVEVAPETEAALAAALPRLSELPHPLRAQVVKAWGSALASSDFTRFEDMAFAPGTGYGLLRHTREVCETGLALRASAEALWLAQIDRDALIAALLLHDLDKALLYRPGPDGNVDATIVSQRLPHGVLASLMLAEIGLDEAIIAAVATHAVDAPFRGQGPLEHILHYADMFCADQALVLSGKMPFFTKRAPGDLPAGT</sequence>
<dbReference type="SUPFAM" id="SSF109604">
    <property type="entry name" value="HD-domain/PDEase-like"/>
    <property type="match status" value="1"/>
</dbReference>
<comment type="caution">
    <text evidence="2">The sequence shown here is derived from an EMBL/GenBank/DDBJ whole genome shotgun (WGS) entry which is preliminary data.</text>
</comment>
<dbReference type="HOGENOM" id="CLU_1353578_0_0_5"/>
<dbReference type="InterPro" id="IPR006674">
    <property type="entry name" value="HD_domain"/>
</dbReference>
<reference evidence="2 3" key="1">
    <citation type="journal article" date="2010" name="J. Bacteriol.">
        <title>Genome sequences of Pelagibaca bermudensis HTCC2601T and Maritimibacter alkaliphilus HTCC2654T, the type strains of two marine Roseobacter genera.</title>
        <authorList>
            <person name="Thrash J.C."/>
            <person name="Cho J.C."/>
            <person name="Ferriera S."/>
            <person name="Johnson J."/>
            <person name="Vergin K.L."/>
            <person name="Giovannoni S.J."/>
        </authorList>
    </citation>
    <scope>NUCLEOTIDE SEQUENCE [LARGE SCALE GENOMIC DNA]</scope>
    <source>
        <strain evidence="3">DSM 26914 / JCM 13377 / KCTC 12554 / HTCC2601</strain>
    </source>
</reference>
<dbReference type="AlphaFoldDB" id="Q0FSJ6"/>
<evidence type="ECO:0000313" key="2">
    <source>
        <dbReference type="EMBL" id="EAU47257.1"/>
    </source>
</evidence>
<evidence type="ECO:0000313" key="3">
    <source>
        <dbReference type="Proteomes" id="UP000006230"/>
    </source>
</evidence>
<dbReference type="RefSeq" id="WP_007803044.1">
    <property type="nucleotide sequence ID" value="NZ_DS022277.1"/>
</dbReference>
<organism evidence="2 3">
    <name type="scientific">Salipiger bermudensis (strain DSM 26914 / JCM 13377 / KCTC 12554 / HTCC2601)</name>
    <name type="common">Pelagibaca bermudensis</name>
    <dbReference type="NCBI Taxonomy" id="314265"/>
    <lineage>
        <taxon>Bacteria</taxon>
        <taxon>Pseudomonadati</taxon>
        <taxon>Pseudomonadota</taxon>
        <taxon>Alphaproteobacteria</taxon>
        <taxon>Rhodobacterales</taxon>
        <taxon>Roseobacteraceae</taxon>
        <taxon>Salipiger</taxon>
    </lineage>
</organism>